<organism evidence="3 4">
    <name type="scientific">Hydrobacter penzbergensis</name>
    <dbReference type="NCBI Taxonomy" id="1235997"/>
    <lineage>
        <taxon>Bacteria</taxon>
        <taxon>Pseudomonadati</taxon>
        <taxon>Bacteroidota</taxon>
        <taxon>Chitinophagia</taxon>
        <taxon>Chitinophagales</taxon>
        <taxon>Chitinophagaceae</taxon>
        <taxon>Hydrobacter</taxon>
    </lineage>
</organism>
<dbReference type="Proteomes" id="UP000198711">
    <property type="component" value="Unassembled WGS sequence"/>
</dbReference>
<evidence type="ECO:0000313" key="3">
    <source>
        <dbReference type="EMBL" id="SDW84687.1"/>
    </source>
</evidence>
<feature type="domain" description="Glycosyl transferase family 1" evidence="1">
    <location>
        <begin position="221"/>
        <end position="363"/>
    </location>
</feature>
<sequence length="391" mass="44731">MVPLKPSVLFVHNKYLHKGGEDSVVHNEMEVLTRNAYTIHYLEFQNQQLSKAGFGAFSMPLKLFYNLNAFLKVYRLVKKHRIQVVHVHNFFYTASPSVFWAAKAAGASTVMTLHNYRLFCLNGVFFLNGKTCFDCHTKKSFNKGIAGKCFKSSGMFSAALALSTRFHRLLGTWVKKVDRFIAVNPFMPHLLEEIGVPAGRIVVRPNFLPMAGNGNYQHYDQRDDYYLYAGRLSEEKGIQHLVAAFTKAKKKLVIFGEGELSDFVQQHTSEYIRYEGAQPPEVLFKYYAQCRALVFPSLWIEGMPMTLIEARSTGAIPIVATTINSRGFVNNETDGFLYEAGNPDDLIRVINLFEGLSRETLDKISADSYNRFQQHYSEMRYLQTLEQVYHF</sequence>
<protein>
    <submittedName>
        <fullName evidence="3">Glycosyltransferase involved in cell wall bisynthesis</fullName>
    </submittedName>
</protein>
<accession>A0A8X8IFA8</accession>
<keyword evidence="4" id="KW-1185">Reference proteome</keyword>
<dbReference type="InterPro" id="IPR001296">
    <property type="entry name" value="Glyco_trans_1"/>
</dbReference>
<dbReference type="GO" id="GO:0016757">
    <property type="term" value="F:glycosyltransferase activity"/>
    <property type="evidence" value="ECO:0007669"/>
    <property type="project" value="InterPro"/>
</dbReference>
<dbReference type="SUPFAM" id="SSF53756">
    <property type="entry name" value="UDP-Glycosyltransferase/glycogen phosphorylase"/>
    <property type="match status" value="1"/>
</dbReference>
<dbReference type="Gene3D" id="3.40.50.2000">
    <property type="entry name" value="Glycogen Phosphorylase B"/>
    <property type="match status" value="2"/>
</dbReference>
<evidence type="ECO:0000259" key="1">
    <source>
        <dbReference type="Pfam" id="PF00534"/>
    </source>
</evidence>
<proteinExistence type="predicted"/>
<evidence type="ECO:0000259" key="2">
    <source>
        <dbReference type="Pfam" id="PF13439"/>
    </source>
</evidence>
<dbReference type="PANTHER" id="PTHR45947:SF13">
    <property type="entry name" value="TRANSFERASE"/>
    <property type="match status" value="1"/>
</dbReference>
<reference evidence="3 4" key="1">
    <citation type="submission" date="2016-10" db="EMBL/GenBank/DDBJ databases">
        <authorList>
            <person name="Varghese N."/>
            <person name="Submissions S."/>
        </authorList>
    </citation>
    <scope>NUCLEOTIDE SEQUENCE [LARGE SCALE GENOMIC DNA]</scope>
    <source>
        <strain evidence="3 4">DSM 25353</strain>
    </source>
</reference>
<dbReference type="CDD" id="cd03801">
    <property type="entry name" value="GT4_PimA-like"/>
    <property type="match status" value="1"/>
</dbReference>
<dbReference type="PANTHER" id="PTHR45947">
    <property type="entry name" value="SULFOQUINOVOSYL TRANSFERASE SQD2"/>
    <property type="match status" value="1"/>
</dbReference>
<feature type="domain" description="Glycosyltransferase subfamily 4-like N-terminal" evidence="2">
    <location>
        <begin position="58"/>
        <end position="207"/>
    </location>
</feature>
<dbReference type="Pfam" id="PF00534">
    <property type="entry name" value="Glycos_transf_1"/>
    <property type="match status" value="1"/>
</dbReference>
<gene>
    <name evidence="3" type="ORF">SAMN05444410_106118</name>
</gene>
<name>A0A8X8IFA8_9BACT</name>
<dbReference type="AlphaFoldDB" id="A0A8X8IFA8"/>
<dbReference type="RefSeq" id="WP_257574829.1">
    <property type="nucleotide sequence ID" value="NZ_FNNO01000006.1"/>
</dbReference>
<dbReference type="Pfam" id="PF13439">
    <property type="entry name" value="Glyco_transf_4"/>
    <property type="match status" value="1"/>
</dbReference>
<evidence type="ECO:0000313" key="4">
    <source>
        <dbReference type="Proteomes" id="UP000198711"/>
    </source>
</evidence>
<dbReference type="EMBL" id="FNNO01000006">
    <property type="protein sequence ID" value="SDW84687.1"/>
    <property type="molecule type" value="Genomic_DNA"/>
</dbReference>
<dbReference type="InterPro" id="IPR050194">
    <property type="entry name" value="Glycosyltransferase_grp1"/>
</dbReference>
<comment type="caution">
    <text evidence="3">The sequence shown here is derived from an EMBL/GenBank/DDBJ whole genome shotgun (WGS) entry which is preliminary data.</text>
</comment>
<dbReference type="InterPro" id="IPR028098">
    <property type="entry name" value="Glyco_trans_4-like_N"/>
</dbReference>